<dbReference type="PRINTS" id="PR01183">
    <property type="entry name" value="RIBORDTASEM1"/>
</dbReference>
<dbReference type="GeneID" id="93713519"/>
<evidence type="ECO:0000256" key="3">
    <source>
        <dbReference type="ARBA" id="ARBA00023002"/>
    </source>
</evidence>
<dbReference type="InterPro" id="IPR008926">
    <property type="entry name" value="RNR_R1-su_N"/>
</dbReference>
<dbReference type="EMBL" id="FOXX01000025">
    <property type="protein sequence ID" value="SFQ88290.1"/>
    <property type="molecule type" value="Genomic_DNA"/>
</dbReference>
<dbReference type="SUPFAM" id="SSF48168">
    <property type="entry name" value="R1 subunit of ribonucleotide reductase, N-terminal domain"/>
    <property type="match status" value="1"/>
</dbReference>
<sequence>MLQTNSNTLETVVEQDGAEEALVGYLGKLKEKYPHLDFDDYEQKIVQGVFTLQEVTRDRLSNLLILGALERINTLEPDWTYVAASVLLDKLYGNAAENRGYQADEKYGSLYDLIDTLTNTGIFSPALLSSYTKEEIEKIQSFISQERDELFTYIGLLTLSDRYLAQTHDRKTMELPQERFLIIAMTLMQNEPKEKRLALIEEAYWALSNLYMTVATPTLANAGKTYGQLSSCFIDTVEDDLRSIYDSNTDVATLSKHGGGIGVYLGKVRPRGSDIKGFKGVSSGVMPWMKQLNNTAVSVDQLGQRKGAIAVYLDVWHKDIFSFLDAKLNNGDERLRTHDLFTGVCLPDLFMEKVQNREEWHLFDPHEVRSVMNYSLEDFYDEEKGSGSFREKYEECVREEKLSRETIPAIEIMKRIMISQLETGTPYMFYRDTVNRANPNKHKGMIYGSNLCSEIAQNMSATTLVEETTDGGTIVIRKEMGDFVVCNLSSVSLATAVKADVLPRLVKIQMRMLDNVIDLNTIPVPQAKYTNEKYRAVGLGTFGLHHLLALEGISWESDDAVEYNDRLYEDIAYYAISASMELAKEKGSYPVFEGSEWENGRYFEDRGYTSDRWKELRAKVQENGMRNGYVMAVAPNSSTSIIAGSSASIDPIFRKEYSEEKKDYKIPVTAPDLTPQTNWYYKSAYHIDQNWSIKQNAKRQRHIDQAVSFNLYVQNDIRAKDLLDLHLNAWSEGLKTTYYVRSTSGDAIDECESCHS</sequence>
<evidence type="ECO:0000259" key="7">
    <source>
        <dbReference type="PROSITE" id="PS00089"/>
    </source>
</evidence>
<dbReference type="SUPFAM" id="SSF51998">
    <property type="entry name" value="PFL-like glycyl radical enzymes"/>
    <property type="match status" value="1"/>
</dbReference>
<dbReference type="Proteomes" id="UP000182762">
    <property type="component" value="Unassembled WGS sequence"/>
</dbReference>
<evidence type="ECO:0000256" key="1">
    <source>
        <dbReference type="ARBA" id="ARBA00010406"/>
    </source>
</evidence>
<dbReference type="PROSITE" id="PS00089">
    <property type="entry name" value="RIBORED_LARGE"/>
    <property type="match status" value="1"/>
</dbReference>
<dbReference type="InterPro" id="IPR039718">
    <property type="entry name" value="Rrm1"/>
</dbReference>
<accession>A0A1I6C522</accession>
<comment type="function">
    <text evidence="6">Provides the precursors necessary for DNA synthesis. Catalyzes the biosynthesis of deoxyribonucleotides from the corresponding ribonucleotides.</text>
</comment>
<evidence type="ECO:0000256" key="6">
    <source>
        <dbReference type="RuleBase" id="RU003410"/>
    </source>
</evidence>
<evidence type="ECO:0000313" key="9">
    <source>
        <dbReference type="Proteomes" id="UP000182762"/>
    </source>
</evidence>
<keyword evidence="3 6" id="KW-0560">Oxidoreductase</keyword>
<dbReference type="PANTHER" id="PTHR11573">
    <property type="entry name" value="RIBONUCLEOSIDE-DIPHOSPHATE REDUCTASE LARGE CHAIN"/>
    <property type="match status" value="1"/>
</dbReference>
<protein>
    <recommendedName>
        <fullName evidence="2 6">Ribonucleoside-diphosphate reductase</fullName>
        <ecNumber evidence="2 6">1.17.4.1</ecNumber>
    </recommendedName>
</protein>
<dbReference type="Pfam" id="PF02867">
    <property type="entry name" value="Ribonuc_red_lgC"/>
    <property type="match status" value="1"/>
</dbReference>
<evidence type="ECO:0000256" key="2">
    <source>
        <dbReference type="ARBA" id="ARBA00012274"/>
    </source>
</evidence>
<evidence type="ECO:0000256" key="4">
    <source>
        <dbReference type="ARBA" id="ARBA00023116"/>
    </source>
</evidence>
<comment type="similarity">
    <text evidence="1 6">Belongs to the ribonucleoside diphosphate reductase large chain family.</text>
</comment>
<dbReference type="NCBIfam" id="NF006665">
    <property type="entry name" value="PRK09209.1"/>
    <property type="match status" value="1"/>
</dbReference>
<dbReference type="CDD" id="cd01679">
    <property type="entry name" value="RNR_I"/>
    <property type="match status" value="1"/>
</dbReference>
<dbReference type="NCBIfam" id="TIGR02506">
    <property type="entry name" value="NrdE_NrdA"/>
    <property type="match status" value="1"/>
</dbReference>
<proteinExistence type="inferred from homology"/>
<dbReference type="RefSeq" id="WP_113713599.1">
    <property type="nucleotide sequence ID" value="NZ_FOXX01000025.1"/>
</dbReference>
<feature type="domain" description="Ribonucleotide reductase large subunit" evidence="7">
    <location>
        <begin position="613"/>
        <end position="635"/>
    </location>
</feature>
<evidence type="ECO:0000313" key="8">
    <source>
        <dbReference type="EMBL" id="SFQ88290.1"/>
    </source>
</evidence>
<comment type="caution">
    <text evidence="8">The sequence shown here is derived from an EMBL/GenBank/DDBJ whole genome shotgun (WGS) entry which is preliminary data.</text>
</comment>
<dbReference type="Gene3D" id="3.20.70.20">
    <property type="match status" value="1"/>
</dbReference>
<dbReference type="InterPro" id="IPR013509">
    <property type="entry name" value="RNR_lsu_N"/>
</dbReference>
<evidence type="ECO:0000256" key="5">
    <source>
        <dbReference type="ARBA" id="ARBA00047754"/>
    </source>
</evidence>
<dbReference type="EC" id="1.17.4.1" evidence="2 6"/>
<dbReference type="InterPro" id="IPR000788">
    <property type="entry name" value="RNR_lg_C"/>
</dbReference>
<keyword evidence="4 6" id="KW-0215">Deoxyribonucleotide synthesis</keyword>
<keyword evidence="9" id="KW-1185">Reference proteome</keyword>
<organism evidence="8 9">
    <name type="scientific">Priestia endophytica DSM 13796</name>
    <dbReference type="NCBI Taxonomy" id="1121089"/>
    <lineage>
        <taxon>Bacteria</taxon>
        <taxon>Bacillati</taxon>
        <taxon>Bacillota</taxon>
        <taxon>Bacilli</taxon>
        <taxon>Bacillales</taxon>
        <taxon>Bacillaceae</taxon>
        <taxon>Priestia</taxon>
    </lineage>
</organism>
<dbReference type="Pfam" id="PF00317">
    <property type="entry name" value="Ribonuc_red_lgN"/>
    <property type="match status" value="1"/>
</dbReference>
<name>A0A1I6C522_9BACI</name>
<dbReference type="InterPro" id="IPR013346">
    <property type="entry name" value="NrdE_NrdA_C"/>
</dbReference>
<reference evidence="8 9" key="1">
    <citation type="submission" date="2016-10" db="EMBL/GenBank/DDBJ databases">
        <authorList>
            <person name="Varghese N."/>
            <person name="Submissions S."/>
        </authorList>
    </citation>
    <scope>NUCLEOTIDE SEQUENCE [LARGE SCALE GENOMIC DNA]</scope>
    <source>
        <strain evidence="8 9">DSM 13796</strain>
    </source>
</reference>
<comment type="catalytic activity">
    <reaction evidence="5 6">
        <text>a 2'-deoxyribonucleoside 5'-diphosphate + [thioredoxin]-disulfide + H2O = a ribonucleoside 5'-diphosphate + [thioredoxin]-dithiol</text>
        <dbReference type="Rhea" id="RHEA:23252"/>
        <dbReference type="Rhea" id="RHEA-COMP:10698"/>
        <dbReference type="Rhea" id="RHEA-COMP:10700"/>
        <dbReference type="ChEBI" id="CHEBI:15377"/>
        <dbReference type="ChEBI" id="CHEBI:29950"/>
        <dbReference type="ChEBI" id="CHEBI:50058"/>
        <dbReference type="ChEBI" id="CHEBI:57930"/>
        <dbReference type="ChEBI" id="CHEBI:73316"/>
        <dbReference type="EC" id="1.17.4.1"/>
    </reaction>
</comment>
<dbReference type="PANTHER" id="PTHR11573:SF6">
    <property type="entry name" value="RIBONUCLEOSIDE-DIPHOSPHATE REDUCTASE LARGE SUBUNIT"/>
    <property type="match status" value="1"/>
</dbReference>
<gene>
    <name evidence="8" type="ORF">SAMN02745910_05007</name>
</gene>